<dbReference type="InterPro" id="IPR011650">
    <property type="entry name" value="Peptidase_M20_dimer"/>
</dbReference>
<dbReference type="SUPFAM" id="SSF53187">
    <property type="entry name" value="Zn-dependent exopeptidases"/>
    <property type="match status" value="2"/>
</dbReference>
<evidence type="ECO:0000256" key="9">
    <source>
        <dbReference type="ARBA" id="ARBA00022824"/>
    </source>
</evidence>
<keyword evidence="9" id="KW-0256">Endoplasmic reticulum</keyword>
<sequence length="573" mass="61955">MSPASLRAGNLIRGWMEDAGLRTWVDQLGNLHGRVEGMNASAEALLIGSHLDTVVDAGIFDGSLGIISALSALKVLSVNGTMGKLRRLIEVIAFSDEERLRFHSTFLGSAFSCFISGVTVQDALKENSLEITEENLLQLKYDPGSVWGYIEVHIEQGPVLEWPGFPLGVVKGIAGQTRLKVTVKGSQGHAGTVPMYMRQDPMAAAAELIVLLESVCKNPKDGHCNDISLESLSSSLVCTVGEISTWPSASNVIPGQVTFTVDLRAIDDMGCEAVIYELSNQMYKICERCSVSCIIDRKHDVNAVVCDSELSSQLKSAASSALRKMAGDIQDETATLMSGAGHDAMAMSHLTKVCPVLLHRQLLGGDISCYMIIIYKNLNRLECCLSGVVEALCYDDDDGNDFFIEDGEISSRNDLFREILRDEAVTRLNELGKRVSDTDGYLERTFMSPASLRAVLEVQLMFMLISSWVDQLGNLHGRVEGMNASAEALSISSHLDTVVDAGIFDGSLGIISALSALKVLNVSGTLGKLRRPIEVIAFSDEEGVRFHSTFLGSAALAGILPLTALQISDKRFP</sequence>
<organism evidence="16 17">
    <name type="scientific">Castanea mollissima</name>
    <name type="common">Chinese chestnut</name>
    <dbReference type="NCBI Taxonomy" id="60419"/>
    <lineage>
        <taxon>Eukaryota</taxon>
        <taxon>Viridiplantae</taxon>
        <taxon>Streptophyta</taxon>
        <taxon>Embryophyta</taxon>
        <taxon>Tracheophyta</taxon>
        <taxon>Spermatophyta</taxon>
        <taxon>Magnoliopsida</taxon>
        <taxon>eudicotyledons</taxon>
        <taxon>Gunneridae</taxon>
        <taxon>Pentapetalae</taxon>
        <taxon>rosids</taxon>
        <taxon>fabids</taxon>
        <taxon>Fagales</taxon>
        <taxon>Fagaceae</taxon>
        <taxon>Castanea</taxon>
    </lineage>
</organism>
<evidence type="ECO:0000313" key="16">
    <source>
        <dbReference type="EMBL" id="KAF3967280.1"/>
    </source>
</evidence>
<dbReference type="NCBIfam" id="TIGR01879">
    <property type="entry name" value="hydantase"/>
    <property type="match status" value="1"/>
</dbReference>
<proteinExistence type="inferred from homology"/>
<dbReference type="Pfam" id="PF04389">
    <property type="entry name" value="Peptidase_M28"/>
    <property type="match status" value="1"/>
</dbReference>
<comment type="cofactor">
    <cofactor evidence="1">
        <name>Mn(2+)</name>
        <dbReference type="ChEBI" id="CHEBI:29035"/>
    </cofactor>
</comment>
<dbReference type="Gene3D" id="3.30.70.360">
    <property type="match status" value="1"/>
</dbReference>
<dbReference type="PANTHER" id="PTHR32494:SF19">
    <property type="entry name" value="ALLANTOATE DEIMINASE-RELATED"/>
    <property type="match status" value="1"/>
</dbReference>
<dbReference type="GO" id="GO:0047652">
    <property type="term" value="F:allantoate deiminase activity"/>
    <property type="evidence" value="ECO:0007669"/>
    <property type="project" value="UniProtKB-EC"/>
</dbReference>
<keyword evidence="7" id="KW-0732">Signal</keyword>
<feature type="domain" description="Peptidase M20 dimerisation" evidence="15">
    <location>
        <begin position="175"/>
        <end position="277"/>
    </location>
</feature>
<evidence type="ECO:0000259" key="14">
    <source>
        <dbReference type="Pfam" id="PF04389"/>
    </source>
</evidence>
<gene>
    <name evidence="16" type="ORF">CMV_008708</name>
</gene>
<evidence type="ECO:0000256" key="2">
    <source>
        <dbReference type="ARBA" id="ARBA00004240"/>
    </source>
</evidence>
<evidence type="ECO:0000256" key="13">
    <source>
        <dbReference type="ARBA" id="ARBA00066382"/>
    </source>
</evidence>
<keyword evidence="5" id="KW-0659">Purine metabolism</keyword>
<dbReference type="InterPro" id="IPR007484">
    <property type="entry name" value="Peptidase_M28"/>
</dbReference>
<evidence type="ECO:0000256" key="12">
    <source>
        <dbReference type="ARBA" id="ARBA00056793"/>
    </source>
</evidence>
<dbReference type="EMBL" id="JRKL02000922">
    <property type="protein sequence ID" value="KAF3967280.1"/>
    <property type="molecule type" value="Genomic_DNA"/>
</dbReference>
<dbReference type="PANTHER" id="PTHR32494">
    <property type="entry name" value="ALLANTOATE DEIMINASE-RELATED"/>
    <property type="match status" value="1"/>
</dbReference>
<dbReference type="InterPro" id="IPR036264">
    <property type="entry name" value="Bact_exopeptidase_dim_dom"/>
</dbReference>
<comment type="caution">
    <text evidence="16">The sequence shown here is derived from an EMBL/GenBank/DDBJ whole genome shotgun (WGS) entry which is preliminary data.</text>
</comment>
<evidence type="ECO:0000256" key="8">
    <source>
        <dbReference type="ARBA" id="ARBA00022801"/>
    </source>
</evidence>
<comment type="similarity">
    <text evidence="3">Belongs to the peptidase M20A family.</text>
</comment>
<dbReference type="InterPro" id="IPR010158">
    <property type="entry name" value="Amidase_Cbmase"/>
</dbReference>
<feature type="domain" description="Peptidase M28" evidence="14">
    <location>
        <begin position="474"/>
        <end position="557"/>
    </location>
</feature>
<dbReference type="Gene3D" id="3.40.630.10">
    <property type="entry name" value="Zn peptidases"/>
    <property type="match status" value="2"/>
</dbReference>
<dbReference type="GO" id="GO:0005783">
    <property type="term" value="C:endoplasmic reticulum"/>
    <property type="evidence" value="ECO:0007669"/>
    <property type="project" value="UniProtKB-SubCell"/>
</dbReference>
<dbReference type="GO" id="GO:0006144">
    <property type="term" value="P:purine nucleobase metabolic process"/>
    <property type="evidence" value="ECO:0007669"/>
    <property type="project" value="UniProtKB-KW"/>
</dbReference>
<dbReference type="Proteomes" id="UP000737018">
    <property type="component" value="Unassembled WGS sequence"/>
</dbReference>
<keyword evidence="8" id="KW-0378">Hydrolase</keyword>
<comment type="subunit">
    <text evidence="4">Homodimer.</text>
</comment>
<dbReference type="SUPFAM" id="SSF55031">
    <property type="entry name" value="Bacterial exopeptidase dimerisation domain"/>
    <property type="match status" value="1"/>
</dbReference>
<evidence type="ECO:0000259" key="15">
    <source>
        <dbReference type="Pfam" id="PF07687"/>
    </source>
</evidence>
<evidence type="ECO:0000313" key="17">
    <source>
        <dbReference type="Proteomes" id="UP000737018"/>
    </source>
</evidence>
<comment type="function">
    <text evidence="12">Involved in the catabolism of purine nucleotides. Can use allantoate as substrate. The sequential activity of AAH, UGLYAH and UAH allows a complete purine breakdown without the intermediate generation of urea.</text>
</comment>
<evidence type="ECO:0000256" key="5">
    <source>
        <dbReference type="ARBA" id="ARBA00022631"/>
    </source>
</evidence>
<evidence type="ECO:0000256" key="1">
    <source>
        <dbReference type="ARBA" id="ARBA00001936"/>
    </source>
</evidence>
<dbReference type="Pfam" id="PF01546">
    <property type="entry name" value="Peptidase_M20"/>
    <property type="match status" value="1"/>
</dbReference>
<keyword evidence="6" id="KW-0479">Metal-binding</keyword>
<dbReference type="Pfam" id="PF07687">
    <property type="entry name" value="M20_dimer"/>
    <property type="match status" value="1"/>
</dbReference>
<comment type="subcellular location">
    <subcellularLocation>
        <location evidence="2">Endoplasmic reticulum</location>
    </subcellularLocation>
</comment>
<evidence type="ECO:0000256" key="7">
    <source>
        <dbReference type="ARBA" id="ARBA00022729"/>
    </source>
</evidence>
<accession>A0A8J4RJ93</accession>
<evidence type="ECO:0000256" key="4">
    <source>
        <dbReference type="ARBA" id="ARBA00011738"/>
    </source>
</evidence>
<dbReference type="EC" id="3.5.3.9" evidence="13"/>
<keyword evidence="17" id="KW-1185">Reference proteome</keyword>
<protein>
    <recommendedName>
        <fullName evidence="13">allantoate deiminase</fullName>
        <ecNumber evidence="13">3.5.3.9</ecNumber>
    </recommendedName>
</protein>
<name>A0A8J4RJ93_9ROSI</name>
<dbReference type="InterPro" id="IPR002933">
    <property type="entry name" value="Peptidase_M20"/>
</dbReference>
<evidence type="ECO:0000256" key="10">
    <source>
        <dbReference type="ARBA" id="ARBA00023211"/>
    </source>
</evidence>
<dbReference type="AlphaFoldDB" id="A0A8J4RJ93"/>
<evidence type="ECO:0000256" key="6">
    <source>
        <dbReference type="ARBA" id="ARBA00022723"/>
    </source>
</evidence>
<comment type="catalytic activity">
    <reaction evidence="11">
        <text>allantoate + H2O + 2 H(+) = (S)-2-ureidoglycine + NH4(+) + CO2</text>
        <dbReference type="Rhea" id="RHEA:27485"/>
        <dbReference type="ChEBI" id="CHEBI:15377"/>
        <dbReference type="ChEBI" id="CHEBI:15378"/>
        <dbReference type="ChEBI" id="CHEBI:16526"/>
        <dbReference type="ChEBI" id="CHEBI:17536"/>
        <dbReference type="ChEBI" id="CHEBI:28938"/>
        <dbReference type="ChEBI" id="CHEBI:59947"/>
        <dbReference type="EC" id="3.5.3.9"/>
    </reaction>
</comment>
<dbReference type="GO" id="GO:0046872">
    <property type="term" value="F:metal ion binding"/>
    <property type="evidence" value="ECO:0007669"/>
    <property type="project" value="UniProtKB-KW"/>
</dbReference>
<dbReference type="FunFam" id="3.30.70.360:FF:000019">
    <property type="entry name" value="Allantoate deiminase"/>
    <property type="match status" value="1"/>
</dbReference>
<keyword evidence="10" id="KW-0464">Manganese</keyword>
<dbReference type="OrthoDB" id="4676at2759"/>
<evidence type="ECO:0000256" key="11">
    <source>
        <dbReference type="ARBA" id="ARBA00053003"/>
    </source>
</evidence>
<reference evidence="16" key="1">
    <citation type="submission" date="2020-03" db="EMBL/GenBank/DDBJ databases">
        <title>Castanea mollissima Vanexum genome sequencing.</title>
        <authorList>
            <person name="Staton M."/>
        </authorList>
    </citation>
    <scope>NUCLEOTIDE SEQUENCE</scope>
    <source>
        <tissue evidence="16">Leaf</tissue>
    </source>
</reference>
<evidence type="ECO:0000256" key="3">
    <source>
        <dbReference type="ARBA" id="ARBA00006247"/>
    </source>
</evidence>